<reference evidence="2 3" key="1">
    <citation type="submission" date="2019-05" db="EMBL/GenBank/DDBJ databases">
        <title>Another draft genome of Portunus trituberculatus and its Hox gene families provides insights of decapod evolution.</title>
        <authorList>
            <person name="Jeong J.-H."/>
            <person name="Song I."/>
            <person name="Kim S."/>
            <person name="Choi T."/>
            <person name="Kim D."/>
            <person name="Ryu S."/>
            <person name="Kim W."/>
        </authorList>
    </citation>
    <scope>NUCLEOTIDE SEQUENCE [LARGE SCALE GENOMIC DNA]</scope>
    <source>
        <tissue evidence="2">Muscle</tissue>
    </source>
</reference>
<keyword evidence="3" id="KW-1185">Reference proteome</keyword>
<dbReference type="Proteomes" id="UP000324222">
    <property type="component" value="Unassembled WGS sequence"/>
</dbReference>
<name>A0A5B7IP50_PORTR</name>
<feature type="compositionally biased region" description="Basic and acidic residues" evidence="1">
    <location>
        <begin position="1"/>
        <end position="25"/>
    </location>
</feature>
<gene>
    <name evidence="2" type="ORF">E2C01_078135</name>
</gene>
<protein>
    <submittedName>
        <fullName evidence="2">Uncharacterized protein</fullName>
    </submittedName>
</protein>
<evidence type="ECO:0000256" key="1">
    <source>
        <dbReference type="SAM" id="MobiDB-lite"/>
    </source>
</evidence>
<proteinExistence type="predicted"/>
<organism evidence="2 3">
    <name type="scientific">Portunus trituberculatus</name>
    <name type="common">Swimming crab</name>
    <name type="synonym">Neptunus trituberculatus</name>
    <dbReference type="NCBI Taxonomy" id="210409"/>
    <lineage>
        <taxon>Eukaryota</taxon>
        <taxon>Metazoa</taxon>
        <taxon>Ecdysozoa</taxon>
        <taxon>Arthropoda</taxon>
        <taxon>Crustacea</taxon>
        <taxon>Multicrustacea</taxon>
        <taxon>Malacostraca</taxon>
        <taxon>Eumalacostraca</taxon>
        <taxon>Eucarida</taxon>
        <taxon>Decapoda</taxon>
        <taxon>Pleocyemata</taxon>
        <taxon>Brachyura</taxon>
        <taxon>Eubrachyura</taxon>
        <taxon>Portunoidea</taxon>
        <taxon>Portunidae</taxon>
        <taxon>Portuninae</taxon>
        <taxon>Portunus</taxon>
    </lineage>
</organism>
<dbReference type="AlphaFoldDB" id="A0A5B7IP50"/>
<comment type="caution">
    <text evidence="2">The sequence shown here is derived from an EMBL/GenBank/DDBJ whole genome shotgun (WGS) entry which is preliminary data.</text>
</comment>
<dbReference type="EMBL" id="VSRR010062506">
    <property type="protein sequence ID" value="MPC83426.1"/>
    <property type="molecule type" value="Genomic_DNA"/>
</dbReference>
<evidence type="ECO:0000313" key="3">
    <source>
        <dbReference type="Proteomes" id="UP000324222"/>
    </source>
</evidence>
<evidence type="ECO:0000313" key="2">
    <source>
        <dbReference type="EMBL" id="MPC83426.1"/>
    </source>
</evidence>
<accession>A0A5B7IP50</accession>
<feature type="region of interest" description="Disordered" evidence="1">
    <location>
        <begin position="1"/>
        <end position="30"/>
    </location>
</feature>
<sequence>MVELQRMRVTEEDEKNTNEHKRTGDPYRTLHSANLNLTPEKCRGTVEPYVLWVLRGSQDNRFESWSRSECRKGFYSG</sequence>